<comment type="similarity">
    <text evidence="2">Belongs to the glycosyl hydrolase 9 (cellulase E) family.</text>
</comment>
<keyword evidence="6" id="KW-0119">Carbohydrate metabolism</keyword>
<keyword evidence="8" id="KW-0624">Polysaccharide degradation</keyword>
<dbReference type="GO" id="GO:0008810">
    <property type="term" value="F:cellulase activity"/>
    <property type="evidence" value="ECO:0007669"/>
    <property type="project" value="UniProtKB-EC"/>
</dbReference>
<evidence type="ECO:0000256" key="3">
    <source>
        <dbReference type="ARBA" id="ARBA00012601"/>
    </source>
</evidence>
<comment type="catalytic activity">
    <reaction evidence="1">
        <text>Endohydrolysis of (1-&gt;4)-beta-D-glucosidic linkages in cellulose, lichenin and cereal beta-D-glucans.</text>
        <dbReference type="EC" id="3.2.1.4"/>
    </reaction>
</comment>
<dbReference type="OrthoDB" id="10257085at2759"/>
<evidence type="ECO:0000313" key="10">
    <source>
        <dbReference type="EMBL" id="KAJ8448623.1"/>
    </source>
</evidence>
<dbReference type="GO" id="GO:0030245">
    <property type="term" value="P:cellulose catabolic process"/>
    <property type="evidence" value="ECO:0007669"/>
    <property type="project" value="UniProtKB-KW"/>
</dbReference>
<keyword evidence="7" id="KW-0326">Glycosidase</keyword>
<evidence type="ECO:0000256" key="8">
    <source>
        <dbReference type="ARBA" id="ARBA00023326"/>
    </source>
</evidence>
<evidence type="ECO:0000256" key="6">
    <source>
        <dbReference type="ARBA" id="ARBA00023277"/>
    </source>
</evidence>
<dbReference type="AlphaFoldDB" id="A0A9Q1KTI5"/>
<reference evidence="10" key="1">
    <citation type="submission" date="2022-04" db="EMBL/GenBank/DDBJ databases">
        <title>Carnegiea gigantea Genome sequencing and assembly v2.</title>
        <authorList>
            <person name="Copetti D."/>
            <person name="Sanderson M.J."/>
            <person name="Burquez A."/>
            <person name="Wojciechowski M.F."/>
        </authorList>
    </citation>
    <scope>NUCLEOTIDE SEQUENCE</scope>
    <source>
        <strain evidence="10">SGP5-SGP5p</strain>
        <tissue evidence="10">Aerial part</tissue>
    </source>
</reference>
<evidence type="ECO:0000256" key="2">
    <source>
        <dbReference type="ARBA" id="ARBA00007072"/>
    </source>
</evidence>
<feature type="domain" description="Glycoside hydrolase family 9" evidence="9">
    <location>
        <begin position="3"/>
        <end position="349"/>
    </location>
</feature>
<keyword evidence="5" id="KW-0136">Cellulose degradation</keyword>
<evidence type="ECO:0000256" key="1">
    <source>
        <dbReference type="ARBA" id="ARBA00000966"/>
    </source>
</evidence>
<evidence type="ECO:0000256" key="4">
    <source>
        <dbReference type="ARBA" id="ARBA00022801"/>
    </source>
</evidence>
<dbReference type="Gene3D" id="1.50.10.10">
    <property type="match status" value="1"/>
</dbReference>
<dbReference type="InterPro" id="IPR008928">
    <property type="entry name" value="6-hairpin_glycosidase_sf"/>
</dbReference>
<protein>
    <recommendedName>
        <fullName evidence="3">cellulase</fullName>
        <ecNumber evidence="3">3.2.1.4</ecNumber>
    </recommendedName>
</protein>
<dbReference type="InterPro" id="IPR012341">
    <property type="entry name" value="6hp_glycosidase-like_sf"/>
</dbReference>
<evidence type="ECO:0000313" key="11">
    <source>
        <dbReference type="Proteomes" id="UP001153076"/>
    </source>
</evidence>
<sequence length="359" mass="40220">MAWAASSIALKALNHTYSTVLLSRAKMMKDYTSTMSLNLYVKLQIQISIEALTMTVLDPRCVPFIAISVVISSVRSQDFVTRARSNFWQDELLWAAAWLYKAIKSSTYLSYVQNNIHNSESPYAGGRFAEFGWDTKHAGIYVLVSKAILTLSYESVYYCVLQLVFAKVIEPSSFVVNADKFICSVLPESPSRHPKLLSKTGGSNMQHSTTLSFLLLVYARYLTRSNRVIQCGNVVANHPQLVQIAKRQVMDYILGDNQLDMSYMVRYGKKFPQKIHHRGSSLPSIDKHPQRIKCHEGGSYFCSTTPSPNVLVGAVVGGPDMQDKNEDSRAHFPHSEPTTYINAPPVGLLAYFKQHASSF</sequence>
<dbReference type="EC" id="3.2.1.4" evidence="3"/>
<accession>A0A9Q1KTI5</accession>
<dbReference type="PANTHER" id="PTHR22298">
    <property type="entry name" value="ENDO-1,4-BETA-GLUCANASE"/>
    <property type="match status" value="1"/>
</dbReference>
<proteinExistence type="inferred from homology"/>
<comment type="caution">
    <text evidence="10">The sequence shown here is derived from an EMBL/GenBank/DDBJ whole genome shotgun (WGS) entry which is preliminary data.</text>
</comment>
<keyword evidence="4" id="KW-0378">Hydrolase</keyword>
<dbReference type="InterPro" id="IPR001701">
    <property type="entry name" value="Glyco_hydro_9"/>
</dbReference>
<dbReference type="EMBL" id="JAKOGI010000028">
    <property type="protein sequence ID" value="KAJ8448623.1"/>
    <property type="molecule type" value="Genomic_DNA"/>
</dbReference>
<evidence type="ECO:0000259" key="9">
    <source>
        <dbReference type="Pfam" id="PF00759"/>
    </source>
</evidence>
<name>A0A9Q1KTI5_9CARY</name>
<evidence type="ECO:0000256" key="7">
    <source>
        <dbReference type="ARBA" id="ARBA00023295"/>
    </source>
</evidence>
<gene>
    <name evidence="10" type="ORF">Cgig2_010510</name>
</gene>
<organism evidence="10 11">
    <name type="scientific">Carnegiea gigantea</name>
    <dbReference type="NCBI Taxonomy" id="171969"/>
    <lineage>
        <taxon>Eukaryota</taxon>
        <taxon>Viridiplantae</taxon>
        <taxon>Streptophyta</taxon>
        <taxon>Embryophyta</taxon>
        <taxon>Tracheophyta</taxon>
        <taxon>Spermatophyta</taxon>
        <taxon>Magnoliopsida</taxon>
        <taxon>eudicotyledons</taxon>
        <taxon>Gunneridae</taxon>
        <taxon>Pentapetalae</taxon>
        <taxon>Caryophyllales</taxon>
        <taxon>Cactineae</taxon>
        <taxon>Cactaceae</taxon>
        <taxon>Cactoideae</taxon>
        <taxon>Echinocereeae</taxon>
        <taxon>Carnegiea</taxon>
    </lineage>
</organism>
<dbReference type="Pfam" id="PF00759">
    <property type="entry name" value="Glyco_hydro_9"/>
    <property type="match status" value="1"/>
</dbReference>
<evidence type="ECO:0000256" key="5">
    <source>
        <dbReference type="ARBA" id="ARBA00023001"/>
    </source>
</evidence>
<dbReference type="Proteomes" id="UP001153076">
    <property type="component" value="Unassembled WGS sequence"/>
</dbReference>
<keyword evidence="11" id="KW-1185">Reference proteome</keyword>
<dbReference type="SUPFAM" id="SSF48208">
    <property type="entry name" value="Six-hairpin glycosidases"/>
    <property type="match status" value="1"/>
</dbReference>